<evidence type="ECO:0000313" key="1">
    <source>
        <dbReference type="EMBL" id="JAD65284.1"/>
    </source>
</evidence>
<name>A0A0A9BMT5_ARUDO</name>
<reference evidence="1" key="1">
    <citation type="submission" date="2014-09" db="EMBL/GenBank/DDBJ databases">
        <authorList>
            <person name="Magalhaes I.L.F."/>
            <person name="Oliveira U."/>
            <person name="Santos F.R."/>
            <person name="Vidigal T.H.D.A."/>
            <person name="Brescovit A.D."/>
            <person name="Santos A.J."/>
        </authorList>
    </citation>
    <scope>NUCLEOTIDE SEQUENCE</scope>
    <source>
        <tissue evidence="1">Shoot tissue taken approximately 20 cm above the soil surface</tissue>
    </source>
</reference>
<sequence length="42" mass="4731">MQPTVSELAAIMHNWSNFTLLSPSHETSSFVFFEVQMKSVAT</sequence>
<protein>
    <submittedName>
        <fullName evidence="1">Uncharacterized protein</fullName>
    </submittedName>
</protein>
<accession>A0A0A9BMT5</accession>
<reference evidence="1" key="2">
    <citation type="journal article" date="2015" name="Data Brief">
        <title>Shoot transcriptome of the giant reed, Arundo donax.</title>
        <authorList>
            <person name="Barrero R.A."/>
            <person name="Guerrero F.D."/>
            <person name="Moolhuijzen P."/>
            <person name="Goolsby J.A."/>
            <person name="Tidwell J."/>
            <person name="Bellgard S.E."/>
            <person name="Bellgard M.I."/>
        </authorList>
    </citation>
    <scope>NUCLEOTIDE SEQUENCE</scope>
    <source>
        <tissue evidence="1">Shoot tissue taken approximately 20 cm above the soil surface</tissue>
    </source>
</reference>
<organism evidence="1">
    <name type="scientific">Arundo donax</name>
    <name type="common">Giant reed</name>
    <name type="synonym">Donax arundinaceus</name>
    <dbReference type="NCBI Taxonomy" id="35708"/>
    <lineage>
        <taxon>Eukaryota</taxon>
        <taxon>Viridiplantae</taxon>
        <taxon>Streptophyta</taxon>
        <taxon>Embryophyta</taxon>
        <taxon>Tracheophyta</taxon>
        <taxon>Spermatophyta</taxon>
        <taxon>Magnoliopsida</taxon>
        <taxon>Liliopsida</taxon>
        <taxon>Poales</taxon>
        <taxon>Poaceae</taxon>
        <taxon>PACMAD clade</taxon>
        <taxon>Arundinoideae</taxon>
        <taxon>Arundineae</taxon>
        <taxon>Arundo</taxon>
    </lineage>
</organism>
<dbReference type="AlphaFoldDB" id="A0A0A9BMT5"/>
<dbReference type="EMBL" id="GBRH01232611">
    <property type="protein sequence ID" value="JAD65284.1"/>
    <property type="molecule type" value="Transcribed_RNA"/>
</dbReference>
<proteinExistence type="predicted"/>